<evidence type="ECO:0000256" key="8">
    <source>
        <dbReference type="SAM" id="Phobius"/>
    </source>
</evidence>
<dbReference type="InterPro" id="IPR022343">
    <property type="entry name" value="GCR1-cAMP_receptor"/>
</dbReference>
<keyword evidence="5 8" id="KW-0472">Membrane</keyword>
<dbReference type="OrthoDB" id="300939at2759"/>
<dbReference type="Gene3D" id="1.20.1070.10">
    <property type="entry name" value="Rhodopsin 7-helix transmembrane proteins"/>
    <property type="match status" value="1"/>
</dbReference>
<comment type="subcellular location">
    <subcellularLocation>
        <location evidence="1">Membrane</location>
        <topology evidence="1">Multi-pass membrane protein</topology>
    </subcellularLocation>
</comment>
<keyword evidence="7" id="KW-0807">Transducer</keyword>
<evidence type="ECO:0000256" key="5">
    <source>
        <dbReference type="ARBA" id="ARBA00023136"/>
    </source>
</evidence>
<proteinExistence type="predicted"/>
<feature type="transmembrane region" description="Helical" evidence="8">
    <location>
        <begin position="207"/>
        <end position="225"/>
    </location>
</feature>
<dbReference type="PROSITE" id="PS50261">
    <property type="entry name" value="G_PROTEIN_RECEP_F2_4"/>
    <property type="match status" value="1"/>
</dbReference>
<dbReference type="PRINTS" id="PR02000">
    <property type="entry name" value="GCR1PLANT"/>
</dbReference>
<feature type="transmembrane region" description="Helical" evidence="8">
    <location>
        <begin position="77"/>
        <end position="101"/>
    </location>
</feature>
<keyword evidence="11" id="KW-1185">Reference proteome</keyword>
<dbReference type="AlphaFoldDB" id="A0A1R2AM25"/>
<evidence type="ECO:0000256" key="1">
    <source>
        <dbReference type="ARBA" id="ARBA00004141"/>
    </source>
</evidence>
<dbReference type="InterPro" id="IPR022340">
    <property type="entry name" value="GPCR_GCR1_put"/>
</dbReference>
<keyword evidence="3 8" id="KW-1133">Transmembrane helix</keyword>
<keyword evidence="4" id="KW-0297">G-protein coupled receptor</keyword>
<reference evidence="10 11" key="1">
    <citation type="submission" date="2016-11" db="EMBL/GenBank/DDBJ databases">
        <title>The macronuclear genome of Stentor coeruleus: a giant cell with tiny introns.</title>
        <authorList>
            <person name="Slabodnick M."/>
            <person name="Ruby J.G."/>
            <person name="Reiff S.B."/>
            <person name="Swart E.C."/>
            <person name="Gosai S."/>
            <person name="Prabakaran S."/>
            <person name="Witkowska E."/>
            <person name="Larue G.E."/>
            <person name="Fisher S."/>
            <person name="Freeman R.M."/>
            <person name="Gunawardena J."/>
            <person name="Chu W."/>
            <person name="Stover N.A."/>
            <person name="Gregory B.D."/>
            <person name="Nowacki M."/>
            <person name="Derisi J."/>
            <person name="Roy S.W."/>
            <person name="Marshall W.F."/>
            <person name="Sood P."/>
        </authorList>
    </citation>
    <scope>NUCLEOTIDE SEQUENCE [LARGE SCALE GENOMIC DNA]</scope>
    <source>
        <strain evidence="10">WM001</strain>
    </source>
</reference>
<evidence type="ECO:0000256" key="6">
    <source>
        <dbReference type="ARBA" id="ARBA00023170"/>
    </source>
</evidence>
<feature type="transmembrane region" description="Helical" evidence="8">
    <location>
        <begin position="46"/>
        <end position="65"/>
    </location>
</feature>
<keyword evidence="6" id="KW-0675">Receptor</keyword>
<evidence type="ECO:0000256" key="4">
    <source>
        <dbReference type="ARBA" id="ARBA00023040"/>
    </source>
</evidence>
<feature type="transmembrane region" description="Helical" evidence="8">
    <location>
        <begin position="154"/>
        <end position="175"/>
    </location>
</feature>
<feature type="transmembrane region" description="Helical" evidence="8">
    <location>
        <begin position="231"/>
        <end position="254"/>
    </location>
</feature>
<evidence type="ECO:0000313" key="11">
    <source>
        <dbReference type="Proteomes" id="UP000187209"/>
    </source>
</evidence>
<organism evidence="10 11">
    <name type="scientific">Stentor coeruleus</name>
    <dbReference type="NCBI Taxonomy" id="5963"/>
    <lineage>
        <taxon>Eukaryota</taxon>
        <taxon>Sar</taxon>
        <taxon>Alveolata</taxon>
        <taxon>Ciliophora</taxon>
        <taxon>Postciliodesmatophora</taxon>
        <taxon>Heterotrichea</taxon>
        <taxon>Heterotrichida</taxon>
        <taxon>Stentoridae</taxon>
        <taxon>Stentor</taxon>
    </lineage>
</organism>
<evidence type="ECO:0000259" key="9">
    <source>
        <dbReference type="PROSITE" id="PS50261"/>
    </source>
</evidence>
<dbReference type="InterPro" id="IPR017981">
    <property type="entry name" value="GPCR_2-like_7TM"/>
</dbReference>
<dbReference type="PANTHER" id="PTHR23112:SF0">
    <property type="entry name" value="TRANSMEMBRANE PROTEIN 116"/>
    <property type="match status" value="1"/>
</dbReference>
<dbReference type="PRINTS" id="PR02001">
    <property type="entry name" value="GCR1CAMPR"/>
</dbReference>
<feature type="transmembrane region" description="Helical" evidence="8">
    <location>
        <begin position="12"/>
        <end position="34"/>
    </location>
</feature>
<feature type="transmembrane region" description="Helical" evidence="8">
    <location>
        <begin position="113"/>
        <end position="134"/>
    </location>
</feature>
<keyword evidence="2 8" id="KW-0812">Transmembrane</keyword>
<dbReference type="GO" id="GO:0004930">
    <property type="term" value="F:G protein-coupled receptor activity"/>
    <property type="evidence" value="ECO:0007669"/>
    <property type="project" value="UniProtKB-KW"/>
</dbReference>
<protein>
    <recommendedName>
        <fullName evidence="9">G-protein coupled receptors family 2 profile 2 domain-containing protein</fullName>
    </recommendedName>
</protein>
<evidence type="ECO:0000256" key="3">
    <source>
        <dbReference type="ARBA" id="ARBA00022989"/>
    </source>
</evidence>
<dbReference type="GO" id="GO:0007189">
    <property type="term" value="P:adenylate cyclase-activating G protein-coupled receptor signaling pathway"/>
    <property type="evidence" value="ECO:0007669"/>
    <property type="project" value="TreeGrafter"/>
</dbReference>
<evidence type="ECO:0000256" key="7">
    <source>
        <dbReference type="ARBA" id="ARBA00023224"/>
    </source>
</evidence>
<dbReference type="Proteomes" id="UP000187209">
    <property type="component" value="Unassembled WGS sequence"/>
</dbReference>
<accession>A0A1R2AM25</accession>
<dbReference type="InterPro" id="IPR000832">
    <property type="entry name" value="GPCR_2_secretin-like"/>
</dbReference>
<evidence type="ECO:0000256" key="2">
    <source>
        <dbReference type="ARBA" id="ARBA00022692"/>
    </source>
</evidence>
<feature type="domain" description="G-protein coupled receptors family 2 profile 2" evidence="9">
    <location>
        <begin position="11"/>
        <end position="257"/>
    </location>
</feature>
<dbReference type="GO" id="GO:0007166">
    <property type="term" value="P:cell surface receptor signaling pathway"/>
    <property type="evidence" value="ECO:0007669"/>
    <property type="project" value="InterPro"/>
</dbReference>
<sequence length="290" mass="32374">MGFSDYEKAGVLLCELICNSLGLLGVVLVMILYFGYSSVRIFTFKLVFFFALCTGGYSIGVLIGPSDNYVCQIQGVFVSYFGLASIIWLGLITHSAHSLVIHGHNPESNLKKYLLIGFLGPLPSTIIPAIINFYKRNPLGMCWVSSSTPGGKALIILQLWLVLVFIMIYITYVLISIQKSLKKRHENVSENTLTAIKYFNRLKNFSIIIYLSWTFALINILELLSNGSSPSFALTILHVMFTGLQGLFCVGAFIKDHVVYEALIDTFSTCLPCLIKRSKKKRKLELTGRV</sequence>
<gene>
    <name evidence="10" type="ORF">SteCoe_38175</name>
</gene>
<comment type="caution">
    <text evidence="10">The sequence shown here is derived from an EMBL/GenBank/DDBJ whole genome shotgun (WGS) entry which is preliminary data.</text>
</comment>
<name>A0A1R2AM25_9CILI</name>
<dbReference type="PANTHER" id="PTHR23112">
    <property type="entry name" value="G PROTEIN-COUPLED RECEPTOR 157-RELATED"/>
    <property type="match status" value="1"/>
</dbReference>
<evidence type="ECO:0000313" key="10">
    <source>
        <dbReference type="EMBL" id="OMJ65460.1"/>
    </source>
</evidence>
<dbReference type="EMBL" id="MPUH01002125">
    <property type="protein sequence ID" value="OMJ65460.1"/>
    <property type="molecule type" value="Genomic_DNA"/>
</dbReference>
<dbReference type="Pfam" id="PF00002">
    <property type="entry name" value="7tm_2"/>
    <property type="match status" value="1"/>
</dbReference>
<dbReference type="GO" id="GO:0005886">
    <property type="term" value="C:plasma membrane"/>
    <property type="evidence" value="ECO:0007669"/>
    <property type="project" value="TreeGrafter"/>
</dbReference>